<evidence type="ECO:0000313" key="2">
    <source>
        <dbReference type="Proteomes" id="UP000593765"/>
    </source>
</evidence>
<reference evidence="1 2" key="1">
    <citation type="submission" date="2020-10" db="EMBL/GenBank/DDBJ databases">
        <title>Wide distribution of Phycisphaera-like planctomycetes from WD2101 soil group in peatlands and genome analysis of the first cultivated representative.</title>
        <authorList>
            <person name="Dedysh S.N."/>
            <person name="Beletsky A.V."/>
            <person name="Ivanova A."/>
            <person name="Kulichevskaya I.S."/>
            <person name="Suzina N.E."/>
            <person name="Philippov D.A."/>
            <person name="Rakitin A.L."/>
            <person name="Mardanov A.V."/>
            <person name="Ravin N.V."/>
        </authorList>
    </citation>
    <scope>NUCLEOTIDE SEQUENCE [LARGE SCALE GENOMIC DNA]</scope>
    <source>
        <strain evidence="1 2">M1803</strain>
    </source>
</reference>
<proteinExistence type="predicted"/>
<organism evidence="1 2">
    <name type="scientific">Humisphaera borealis</name>
    <dbReference type="NCBI Taxonomy" id="2807512"/>
    <lineage>
        <taxon>Bacteria</taxon>
        <taxon>Pseudomonadati</taxon>
        <taxon>Planctomycetota</taxon>
        <taxon>Phycisphaerae</taxon>
        <taxon>Tepidisphaerales</taxon>
        <taxon>Tepidisphaeraceae</taxon>
        <taxon>Humisphaera</taxon>
    </lineage>
</organism>
<protein>
    <submittedName>
        <fullName evidence="1">Uncharacterized protein</fullName>
    </submittedName>
</protein>
<dbReference type="EMBL" id="CP063458">
    <property type="protein sequence ID" value="QOV87749.1"/>
    <property type="molecule type" value="Genomic_DNA"/>
</dbReference>
<sequence>MIALRIRPIQIALLLLVCVGPFTTGCTKMQERMHARYELGKPFKFRPAEPGGVYEVKWSTTLDGTRYAIEGTKRTVAEGELLGFSLEDNGKLMAIAGESRFPITPVPKDAKFFVWSTQVEKDTQLTKNLKGE</sequence>
<keyword evidence="2" id="KW-1185">Reference proteome</keyword>
<dbReference type="Proteomes" id="UP000593765">
    <property type="component" value="Chromosome"/>
</dbReference>
<dbReference type="PROSITE" id="PS51257">
    <property type="entry name" value="PROKAR_LIPOPROTEIN"/>
    <property type="match status" value="1"/>
</dbReference>
<dbReference type="KEGG" id="hbs:IPV69_15815"/>
<dbReference type="RefSeq" id="WP_206290658.1">
    <property type="nucleotide sequence ID" value="NZ_CP063458.1"/>
</dbReference>
<accession>A0A7M2WQR4</accession>
<name>A0A7M2WQR4_9BACT</name>
<evidence type="ECO:0000313" key="1">
    <source>
        <dbReference type="EMBL" id="QOV87749.1"/>
    </source>
</evidence>
<dbReference type="AlphaFoldDB" id="A0A7M2WQR4"/>
<gene>
    <name evidence="1" type="ORF">IPV69_15815</name>
</gene>